<feature type="transmembrane region" description="Helical" evidence="7">
    <location>
        <begin position="77"/>
        <end position="98"/>
    </location>
</feature>
<comment type="caution">
    <text evidence="7">Lacks conserved residue(s) required for the propagation of feature annotation.</text>
</comment>
<dbReference type="GO" id="GO:0022857">
    <property type="term" value="F:transmembrane transporter activity"/>
    <property type="evidence" value="ECO:0007669"/>
    <property type="project" value="UniProtKB-UniRule"/>
</dbReference>
<evidence type="ECO:0000256" key="3">
    <source>
        <dbReference type="ARBA" id="ARBA00022692"/>
    </source>
</evidence>
<proteinExistence type="inferred from homology"/>
<reference evidence="8 9" key="1">
    <citation type="journal article" date="2022" name="Nat. Genet.">
        <title>Improved pea reference genome and pan-genome highlight genomic features and evolutionary characteristics.</title>
        <authorList>
            <person name="Yang T."/>
            <person name="Liu R."/>
            <person name="Luo Y."/>
            <person name="Hu S."/>
            <person name="Wang D."/>
            <person name="Wang C."/>
            <person name="Pandey M.K."/>
            <person name="Ge S."/>
            <person name="Xu Q."/>
            <person name="Li N."/>
            <person name="Li G."/>
            <person name="Huang Y."/>
            <person name="Saxena R.K."/>
            <person name="Ji Y."/>
            <person name="Li M."/>
            <person name="Yan X."/>
            <person name="He Y."/>
            <person name="Liu Y."/>
            <person name="Wang X."/>
            <person name="Xiang C."/>
            <person name="Varshney R.K."/>
            <person name="Ding H."/>
            <person name="Gao S."/>
            <person name="Zong X."/>
        </authorList>
    </citation>
    <scope>NUCLEOTIDE SEQUENCE [LARGE SCALE GENOMIC DNA]</scope>
    <source>
        <strain evidence="8 9">cv. Zhongwan 6</strain>
    </source>
</reference>
<sequence>MEKRVICDRCCGYSIHYTPHIGVAILFHLFGCYWVTQFLIACSSTVIAGSVASYYWGRGEASPEIPFISVFSSMKRLIRYSLGSLALGSLIVSFVESIRFLLESIRCQLKVSSHAPDNWFLFASLVIIAIVNSTTRRSWFSIRKLSTLSAMFVIRSFQLLVVCPFTFSRSTRKTSPSNPVFSSNVHSYASGPNTGGPSIGPPPVISNKAPASQPATNEVYLVWDDEAMSMEERRMSLTKYQVHDESSQMSSIDAAIDKRILESRLAGRMAFLVNLIHVHLSNLF</sequence>
<evidence type="ECO:0000313" key="8">
    <source>
        <dbReference type="EMBL" id="KAI5418026.1"/>
    </source>
</evidence>
<comment type="caution">
    <text evidence="8">The sequence shown here is derived from an EMBL/GenBank/DDBJ whole genome shotgun (WGS) entry which is preliminary data.</text>
</comment>
<evidence type="ECO:0000256" key="5">
    <source>
        <dbReference type="ARBA" id="ARBA00023136"/>
    </source>
</evidence>
<dbReference type="GO" id="GO:0005886">
    <property type="term" value="C:plasma membrane"/>
    <property type="evidence" value="ECO:0007669"/>
    <property type="project" value="UniProtKB-SubCell"/>
</dbReference>
<dbReference type="Proteomes" id="UP001058974">
    <property type="component" value="Chromosome 4"/>
</dbReference>
<comment type="similarity">
    <text evidence="2 7">Belongs to the CTL (choline transporter-like) family.</text>
</comment>
<evidence type="ECO:0000256" key="2">
    <source>
        <dbReference type="ARBA" id="ARBA00007168"/>
    </source>
</evidence>
<dbReference type="PANTHER" id="PTHR12385">
    <property type="entry name" value="CHOLINE TRANSPORTER-LIKE (SLC FAMILY 44)"/>
    <property type="match status" value="1"/>
</dbReference>
<dbReference type="PANTHER" id="PTHR12385:SF14">
    <property type="entry name" value="CHOLINE TRANSPORTER-LIKE 2"/>
    <property type="match status" value="1"/>
</dbReference>
<accession>A0A9D5ASS8</accession>
<dbReference type="InterPro" id="IPR007603">
    <property type="entry name" value="Choline_transptr-like"/>
</dbReference>
<feature type="transmembrane region" description="Helical" evidence="7">
    <location>
        <begin position="34"/>
        <end position="56"/>
    </location>
</feature>
<evidence type="ECO:0000256" key="4">
    <source>
        <dbReference type="ARBA" id="ARBA00022989"/>
    </source>
</evidence>
<dbReference type="Gramene" id="Psat04G0260600-T1">
    <property type="protein sequence ID" value="KAI5418026.1"/>
    <property type="gene ID" value="KIW84_042606"/>
</dbReference>
<dbReference type="AlphaFoldDB" id="A0A9D5ASS8"/>
<keyword evidence="9" id="KW-1185">Reference proteome</keyword>
<feature type="transmembrane region" description="Helical" evidence="7">
    <location>
        <begin position="118"/>
        <end position="135"/>
    </location>
</feature>
<keyword evidence="6" id="KW-0325">Glycoprotein</keyword>
<organism evidence="8 9">
    <name type="scientific">Pisum sativum</name>
    <name type="common">Garden pea</name>
    <name type="synonym">Lathyrus oleraceus</name>
    <dbReference type="NCBI Taxonomy" id="3888"/>
    <lineage>
        <taxon>Eukaryota</taxon>
        <taxon>Viridiplantae</taxon>
        <taxon>Streptophyta</taxon>
        <taxon>Embryophyta</taxon>
        <taxon>Tracheophyta</taxon>
        <taxon>Spermatophyta</taxon>
        <taxon>Magnoliopsida</taxon>
        <taxon>eudicotyledons</taxon>
        <taxon>Gunneridae</taxon>
        <taxon>Pentapetalae</taxon>
        <taxon>rosids</taxon>
        <taxon>fabids</taxon>
        <taxon>Fabales</taxon>
        <taxon>Fabaceae</taxon>
        <taxon>Papilionoideae</taxon>
        <taxon>50 kb inversion clade</taxon>
        <taxon>NPAAA clade</taxon>
        <taxon>Hologalegina</taxon>
        <taxon>IRL clade</taxon>
        <taxon>Fabeae</taxon>
        <taxon>Lathyrus</taxon>
    </lineage>
</organism>
<gene>
    <name evidence="8" type="ORF">KIW84_042606</name>
</gene>
<comment type="function">
    <text evidence="7">Choline transporter.</text>
</comment>
<comment type="subcellular location">
    <subcellularLocation>
        <location evidence="7">Cell membrane</location>
        <topology evidence="7">Multi-pass membrane protein</topology>
    </subcellularLocation>
    <subcellularLocation>
        <location evidence="1">Membrane</location>
        <topology evidence="1">Multi-pass membrane protein</topology>
    </subcellularLocation>
</comment>
<protein>
    <recommendedName>
        <fullName evidence="7">Choline transporter-like protein</fullName>
    </recommendedName>
</protein>
<name>A0A9D5ASS8_PEA</name>
<evidence type="ECO:0000256" key="7">
    <source>
        <dbReference type="RuleBase" id="RU368066"/>
    </source>
</evidence>
<evidence type="ECO:0000256" key="1">
    <source>
        <dbReference type="ARBA" id="ARBA00004141"/>
    </source>
</evidence>
<keyword evidence="4 7" id="KW-1133">Transmembrane helix</keyword>
<evidence type="ECO:0000313" key="9">
    <source>
        <dbReference type="Proteomes" id="UP001058974"/>
    </source>
</evidence>
<keyword evidence="3 7" id="KW-0812">Transmembrane</keyword>
<dbReference type="Pfam" id="PF04515">
    <property type="entry name" value="Choline_transpo"/>
    <property type="match status" value="1"/>
</dbReference>
<dbReference type="EMBL" id="JAMSHJ010000004">
    <property type="protein sequence ID" value="KAI5418026.1"/>
    <property type="molecule type" value="Genomic_DNA"/>
</dbReference>
<keyword evidence="5 7" id="KW-0472">Membrane</keyword>
<evidence type="ECO:0000256" key="6">
    <source>
        <dbReference type="ARBA" id="ARBA00023180"/>
    </source>
</evidence>